<comment type="caution">
    <text evidence="12">The sequence shown here is derived from an EMBL/GenBank/DDBJ whole genome shotgun (WGS) entry which is preliminary data.</text>
</comment>
<keyword evidence="7 8" id="KW-0998">Cell outer membrane</keyword>
<evidence type="ECO:0000313" key="13">
    <source>
        <dbReference type="Proteomes" id="UP000315648"/>
    </source>
</evidence>
<dbReference type="PANTHER" id="PTHR32552:SF83">
    <property type="entry name" value="BLR3904 PROTEIN"/>
    <property type="match status" value="1"/>
</dbReference>
<comment type="similarity">
    <text evidence="8 9">Belongs to the TonB-dependent receptor family.</text>
</comment>
<dbReference type="Proteomes" id="UP000315648">
    <property type="component" value="Unassembled WGS sequence"/>
</dbReference>
<dbReference type="EMBL" id="VMBG01000002">
    <property type="protein sequence ID" value="TSJ77155.1"/>
    <property type="molecule type" value="Genomic_DNA"/>
</dbReference>
<dbReference type="PANTHER" id="PTHR32552">
    <property type="entry name" value="FERRICHROME IRON RECEPTOR-RELATED"/>
    <property type="match status" value="1"/>
</dbReference>
<evidence type="ECO:0000256" key="4">
    <source>
        <dbReference type="ARBA" id="ARBA00022692"/>
    </source>
</evidence>
<dbReference type="InterPro" id="IPR000531">
    <property type="entry name" value="Beta-barrel_TonB"/>
</dbReference>
<evidence type="ECO:0000259" key="11">
    <source>
        <dbReference type="Pfam" id="PF07715"/>
    </source>
</evidence>
<comment type="subcellular location">
    <subcellularLocation>
        <location evidence="1 8">Cell outer membrane</location>
        <topology evidence="1 8">Multi-pass membrane protein</topology>
    </subcellularLocation>
</comment>
<organism evidence="12 13">
    <name type="scientific">Rariglobus hedericola</name>
    <dbReference type="NCBI Taxonomy" id="2597822"/>
    <lineage>
        <taxon>Bacteria</taxon>
        <taxon>Pseudomonadati</taxon>
        <taxon>Verrucomicrobiota</taxon>
        <taxon>Opitutia</taxon>
        <taxon>Opitutales</taxon>
        <taxon>Opitutaceae</taxon>
        <taxon>Rariglobus</taxon>
    </lineage>
</organism>
<accession>A0A556QKH4</accession>
<name>A0A556QKH4_9BACT</name>
<dbReference type="CDD" id="cd01347">
    <property type="entry name" value="ligand_gated_channel"/>
    <property type="match status" value="1"/>
</dbReference>
<dbReference type="PROSITE" id="PS52016">
    <property type="entry name" value="TONB_DEPENDENT_REC_3"/>
    <property type="match status" value="1"/>
</dbReference>
<evidence type="ECO:0000256" key="3">
    <source>
        <dbReference type="ARBA" id="ARBA00022452"/>
    </source>
</evidence>
<keyword evidence="12" id="KW-0675">Receptor</keyword>
<dbReference type="Pfam" id="PF07715">
    <property type="entry name" value="Plug"/>
    <property type="match status" value="1"/>
</dbReference>
<evidence type="ECO:0000256" key="8">
    <source>
        <dbReference type="PROSITE-ProRule" id="PRU01360"/>
    </source>
</evidence>
<dbReference type="AlphaFoldDB" id="A0A556QKH4"/>
<evidence type="ECO:0000256" key="6">
    <source>
        <dbReference type="ARBA" id="ARBA00023136"/>
    </source>
</evidence>
<dbReference type="InterPro" id="IPR036942">
    <property type="entry name" value="Beta-barrel_TonB_sf"/>
</dbReference>
<evidence type="ECO:0000256" key="5">
    <source>
        <dbReference type="ARBA" id="ARBA00023077"/>
    </source>
</evidence>
<evidence type="ECO:0000313" key="12">
    <source>
        <dbReference type="EMBL" id="TSJ77155.1"/>
    </source>
</evidence>
<proteinExistence type="inferred from homology"/>
<keyword evidence="6 8" id="KW-0472">Membrane</keyword>
<dbReference type="Gene3D" id="2.40.170.20">
    <property type="entry name" value="TonB-dependent receptor, beta-barrel domain"/>
    <property type="match status" value="1"/>
</dbReference>
<gene>
    <name evidence="12" type="ORF">FPL22_13715</name>
</gene>
<evidence type="ECO:0000256" key="2">
    <source>
        <dbReference type="ARBA" id="ARBA00022448"/>
    </source>
</evidence>
<evidence type="ECO:0000256" key="9">
    <source>
        <dbReference type="RuleBase" id="RU003357"/>
    </source>
</evidence>
<evidence type="ECO:0000256" key="7">
    <source>
        <dbReference type="ARBA" id="ARBA00023237"/>
    </source>
</evidence>
<dbReference type="InterPro" id="IPR037066">
    <property type="entry name" value="Plug_dom_sf"/>
</dbReference>
<keyword evidence="4 8" id="KW-0812">Transmembrane</keyword>
<dbReference type="GO" id="GO:0009279">
    <property type="term" value="C:cell outer membrane"/>
    <property type="evidence" value="ECO:0007669"/>
    <property type="project" value="UniProtKB-SubCell"/>
</dbReference>
<dbReference type="RefSeq" id="WP_144230976.1">
    <property type="nucleotide sequence ID" value="NZ_CBCRVV010000011.1"/>
</dbReference>
<reference evidence="12 13" key="1">
    <citation type="submission" date="2019-07" db="EMBL/GenBank/DDBJ databases">
        <title>Description of 53C-WASEF.</title>
        <authorList>
            <person name="Pitt A."/>
            <person name="Hahn M.W."/>
        </authorList>
    </citation>
    <scope>NUCLEOTIDE SEQUENCE [LARGE SCALE GENOMIC DNA]</scope>
    <source>
        <strain evidence="12 13">53C-WASEF</strain>
    </source>
</reference>
<dbReference type="Gene3D" id="2.170.130.10">
    <property type="entry name" value="TonB-dependent receptor, plug domain"/>
    <property type="match status" value="1"/>
</dbReference>
<dbReference type="InterPro" id="IPR039426">
    <property type="entry name" value="TonB-dep_rcpt-like"/>
</dbReference>
<keyword evidence="2 8" id="KW-0813">Transport</keyword>
<dbReference type="InterPro" id="IPR012910">
    <property type="entry name" value="Plug_dom"/>
</dbReference>
<evidence type="ECO:0000259" key="10">
    <source>
        <dbReference type="Pfam" id="PF00593"/>
    </source>
</evidence>
<sequence>MNPSSFSSSRDLPSTAASDCPMGFGSFAKTLAFMSPLMMIGSLGAQEAAPAPANTDAQKNTKPSDVVELPAVTVEATAAPKLSSPKFTQPLLDTPQTVVVVPKEIFNQQGATTLSDVLRNTPGITFTAGENGNVASGDTFTMRGFDSSGSIFVDGTRDTGAFSRDVFNIEQVEIAKGPAGADNGRGGSSGYVNLATKSPSLQNFTTAALSYGLSEGGGDPQSRAAIDTNIALDKSPVPGTAFRLNLMAQDSGVPGRDYVENTSTGVAPSFAFGLGTPTRLILSGSYVKQDNRPDSGLPAAFLPGNPLGATLPSGPVDQSNFYGTKADYEDVTSLGFTARIEHDLTPDNRITNQTRYAKTDRKAMTTYIGPNPYTAPNVFARRIINESENKIFSNQTNFTTKFETGFLTHDVSTGLDATREDQYTPSYQSVLASGTAFPGSSILDPNLITDAYNPDPNRPIVVPGRVANGAFSEAEIDTVAVYLFDTIHITERFLINGSMRAERYWITGTSLATPSTTTPVPVLSRVKTSDDLYSWKVGAAYKPLPNGTIYAAYGNSQTPPGTNFAFSATAGNANDPGVEPQEAQNYEIGTKWEFFQGRLSTNLAAFRSLNTNVATNIGTTAIPVIVYDAEQQVDGIELGISGKITKEWLVFGGFSWLDTTNTTSAGAPPAAGSGAELRFTPKYSGNLWTTYALPFHLTIGGGVQYSESVARSTSTTAVPTASTITGVPSYWLVNALVAYEVSKNLTVRLNVNNLLDEQYYRVNNGGARYYPGATRNYVLSADFKF</sequence>
<evidence type="ECO:0000256" key="1">
    <source>
        <dbReference type="ARBA" id="ARBA00004571"/>
    </source>
</evidence>
<feature type="domain" description="TonB-dependent receptor-like beta-barrel" evidence="10">
    <location>
        <begin position="278"/>
        <end position="754"/>
    </location>
</feature>
<feature type="domain" description="TonB-dependent receptor plug" evidence="11">
    <location>
        <begin position="91"/>
        <end position="190"/>
    </location>
</feature>
<keyword evidence="3 8" id="KW-1134">Transmembrane beta strand</keyword>
<dbReference type="SUPFAM" id="SSF56935">
    <property type="entry name" value="Porins"/>
    <property type="match status" value="1"/>
</dbReference>
<keyword evidence="13" id="KW-1185">Reference proteome</keyword>
<dbReference type="OrthoDB" id="9760333at2"/>
<protein>
    <submittedName>
        <fullName evidence="12">TonB-dependent receptor</fullName>
    </submittedName>
</protein>
<dbReference type="GO" id="GO:0015344">
    <property type="term" value="F:siderophore uptake transmembrane transporter activity"/>
    <property type="evidence" value="ECO:0007669"/>
    <property type="project" value="TreeGrafter"/>
</dbReference>
<keyword evidence="5 9" id="KW-0798">TonB box</keyword>
<dbReference type="Pfam" id="PF00593">
    <property type="entry name" value="TonB_dep_Rec_b-barrel"/>
    <property type="match status" value="1"/>
</dbReference>